<feature type="domain" description="ABC transmembrane type-1" evidence="9">
    <location>
        <begin position="104"/>
        <end position="295"/>
    </location>
</feature>
<gene>
    <name evidence="10" type="ORF">FQU76_06050</name>
</gene>
<dbReference type="KEGG" id="sqz:FQU76_06050"/>
<keyword evidence="11" id="KW-1185">Reference proteome</keyword>
<evidence type="ECO:0000256" key="5">
    <source>
        <dbReference type="ARBA" id="ARBA00022989"/>
    </source>
</evidence>
<dbReference type="InterPro" id="IPR050901">
    <property type="entry name" value="BP-dep_ABC_trans_perm"/>
</dbReference>
<comment type="subcellular location">
    <subcellularLocation>
        <location evidence="1 7">Cell membrane</location>
        <topology evidence="1 7">Multi-pass membrane protein</topology>
    </subcellularLocation>
</comment>
<feature type="transmembrane region" description="Helical" evidence="7">
    <location>
        <begin position="175"/>
        <end position="199"/>
    </location>
</feature>
<evidence type="ECO:0000256" key="8">
    <source>
        <dbReference type="SAM" id="MobiDB-lite"/>
    </source>
</evidence>
<proteinExistence type="inferred from homology"/>
<keyword evidence="5 7" id="KW-1133">Transmembrane helix</keyword>
<evidence type="ECO:0000313" key="10">
    <source>
        <dbReference type="EMBL" id="QDY76156.1"/>
    </source>
</evidence>
<dbReference type="SUPFAM" id="SSF161098">
    <property type="entry name" value="MetI-like"/>
    <property type="match status" value="1"/>
</dbReference>
<reference evidence="10 11" key="1">
    <citation type="submission" date="2019-07" db="EMBL/GenBank/DDBJ databases">
        <authorList>
            <person name="Zhu P."/>
        </authorList>
    </citation>
    <scope>NUCLEOTIDE SEQUENCE [LARGE SCALE GENOMIC DNA]</scope>
    <source>
        <strain evidence="10 11">SSL-25</strain>
    </source>
</reference>
<dbReference type="RefSeq" id="WP_146479457.1">
    <property type="nucleotide sequence ID" value="NZ_CP042266.1"/>
</dbReference>
<evidence type="ECO:0000313" key="11">
    <source>
        <dbReference type="Proteomes" id="UP000320580"/>
    </source>
</evidence>
<dbReference type="OrthoDB" id="9794684at2"/>
<feature type="transmembrane region" description="Helical" evidence="7">
    <location>
        <begin position="220"/>
        <end position="241"/>
    </location>
</feature>
<evidence type="ECO:0000256" key="4">
    <source>
        <dbReference type="ARBA" id="ARBA00022692"/>
    </source>
</evidence>
<accession>A0A5B8J4K0</accession>
<feature type="compositionally biased region" description="Pro residues" evidence="8">
    <location>
        <begin position="19"/>
        <end position="29"/>
    </location>
</feature>
<dbReference type="PANTHER" id="PTHR32243">
    <property type="entry name" value="MALTOSE TRANSPORT SYSTEM PERMEASE-RELATED"/>
    <property type="match status" value="1"/>
</dbReference>
<feature type="transmembrane region" description="Helical" evidence="7">
    <location>
        <begin position="274"/>
        <end position="295"/>
    </location>
</feature>
<keyword evidence="6 7" id="KW-0472">Membrane</keyword>
<keyword evidence="4 7" id="KW-0812">Transmembrane</keyword>
<organism evidence="10 11">
    <name type="scientific">Streptomyces qinzhouensis</name>
    <dbReference type="NCBI Taxonomy" id="2599401"/>
    <lineage>
        <taxon>Bacteria</taxon>
        <taxon>Bacillati</taxon>
        <taxon>Actinomycetota</taxon>
        <taxon>Actinomycetes</taxon>
        <taxon>Kitasatosporales</taxon>
        <taxon>Streptomycetaceae</taxon>
        <taxon>Streptomyces</taxon>
    </lineage>
</organism>
<feature type="region of interest" description="Disordered" evidence="8">
    <location>
        <begin position="1"/>
        <end position="42"/>
    </location>
</feature>
<dbReference type="Proteomes" id="UP000320580">
    <property type="component" value="Chromosome"/>
</dbReference>
<feature type="transmembrane region" description="Helical" evidence="7">
    <location>
        <begin position="139"/>
        <end position="163"/>
    </location>
</feature>
<evidence type="ECO:0000256" key="1">
    <source>
        <dbReference type="ARBA" id="ARBA00004651"/>
    </source>
</evidence>
<dbReference type="AlphaFoldDB" id="A0A5B8J4K0"/>
<dbReference type="InterPro" id="IPR035906">
    <property type="entry name" value="MetI-like_sf"/>
</dbReference>
<dbReference type="PANTHER" id="PTHR32243:SF18">
    <property type="entry name" value="INNER MEMBRANE ABC TRANSPORTER PERMEASE PROTEIN YCJP"/>
    <property type="match status" value="1"/>
</dbReference>
<protein>
    <submittedName>
        <fullName evidence="10">Carbohydrate ABC transporter permease</fullName>
    </submittedName>
</protein>
<sequence length="310" mass="33635">MSTDGSIDTVPGSRRTGPGPAPAARPPLRPVRRRGQRRRGRSRRANTLALLFCAVMAFPVYWMLLTALRPASEIRRNPPRLWPSGLTLENFRRAMESETFWSSVRASALVGVGTVLVSLVIGVLAAYAVARYSFLGRRVFVLAILSIQMIPLAGLIIPLYLLLSDAGLTDSLTGVVLTYLVFMLPFTVWLLRGFVVAVPAELEEAAMVDGCTRAGAFRRVLLPLLAPGLVATSVYSLVQAWNEYVLAYVLLSSDEKQTISIWLVSFQTTFGTDYGALMAGATLTALPVVVFFLFVQRRVASGLAAGAVKG</sequence>
<feature type="compositionally biased region" description="Basic residues" evidence="8">
    <location>
        <begin position="30"/>
        <end position="42"/>
    </location>
</feature>
<dbReference type="GO" id="GO:0005886">
    <property type="term" value="C:plasma membrane"/>
    <property type="evidence" value="ECO:0007669"/>
    <property type="project" value="UniProtKB-SubCell"/>
</dbReference>
<feature type="transmembrane region" description="Helical" evidence="7">
    <location>
        <begin position="47"/>
        <end position="68"/>
    </location>
</feature>
<dbReference type="Gene3D" id="1.10.3720.10">
    <property type="entry name" value="MetI-like"/>
    <property type="match status" value="1"/>
</dbReference>
<keyword evidence="2 7" id="KW-0813">Transport</keyword>
<feature type="transmembrane region" description="Helical" evidence="7">
    <location>
        <begin position="106"/>
        <end position="127"/>
    </location>
</feature>
<name>A0A5B8J4K0_9ACTN</name>
<dbReference type="CDD" id="cd06261">
    <property type="entry name" value="TM_PBP2"/>
    <property type="match status" value="1"/>
</dbReference>
<evidence type="ECO:0000256" key="3">
    <source>
        <dbReference type="ARBA" id="ARBA00022475"/>
    </source>
</evidence>
<dbReference type="InterPro" id="IPR000515">
    <property type="entry name" value="MetI-like"/>
</dbReference>
<evidence type="ECO:0000259" key="9">
    <source>
        <dbReference type="PROSITE" id="PS50928"/>
    </source>
</evidence>
<keyword evidence="3" id="KW-1003">Cell membrane</keyword>
<dbReference type="EMBL" id="CP042266">
    <property type="protein sequence ID" value="QDY76156.1"/>
    <property type="molecule type" value="Genomic_DNA"/>
</dbReference>
<comment type="similarity">
    <text evidence="7">Belongs to the binding-protein-dependent transport system permease family.</text>
</comment>
<dbReference type="Pfam" id="PF00528">
    <property type="entry name" value="BPD_transp_1"/>
    <property type="match status" value="1"/>
</dbReference>
<evidence type="ECO:0000256" key="6">
    <source>
        <dbReference type="ARBA" id="ARBA00023136"/>
    </source>
</evidence>
<dbReference type="GO" id="GO:0055085">
    <property type="term" value="P:transmembrane transport"/>
    <property type="evidence" value="ECO:0007669"/>
    <property type="project" value="InterPro"/>
</dbReference>
<evidence type="ECO:0000256" key="7">
    <source>
        <dbReference type="RuleBase" id="RU363032"/>
    </source>
</evidence>
<evidence type="ECO:0000256" key="2">
    <source>
        <dbReference type="ARBA" id="ARBA00022448"/>
    </source>
</evidence>
<dbReference type="PROSITE" id="PS50928">
    <property type="entry name" value="ABC_TM1"/>
    <property type="match status" value="1"/>
</dbReference>